<evidence type="ECO:0000256" key="10">
    <source>
        <dbReference type="ARBA" id="ARBA00023136"/>
    </source>
</evidence>
<dbReference type="InterPro" id="IPR003594">
    <property type="entry name" value="HATPase_dom"/>
</dbReference>
<dbReference type="PROSITE" id="PS50885">
    <property type="entry name" value="HAMP"/>
    <property type="match status" value="1"/>
</dbReference>
<dbReference type="CDD" id="cd00075">
    <property type="entry name" value="HATPase"/>
    <property type="match status" value="1"/>
</dbReference>
<keyword evidence="10" id="KW-0472">Membrane</keyword>
<evidence type="ECO:0000256" key="1">
    <source>
        <dbReference type="ARBA" id="ARBA00000085"/>
    </source>
</evidence>
<evidence type="ECO:0000259" key="11">
    <source>
        <dbReference type="PROSITE" id="PS50109"/>
    </source>
</evidence>
<feature type="domain" description="HAMP" evidence="12">
    <location>
        <begin position="1"/>
        <end position="21"/>
    </location>
</feature>
<feature type="non-terminal residue" evidence="13">
    <location>
        <position position="1"/>
    </location>
</feature>
<gene>
    <name evidence="13" type="ORF">MNBD_ACTINO01-632</name>
</gene>
<keyword evidence="9" id="KW-0902">Two-component regulatory system</keyword>
<dbReference type="SMART" id="SM00388">
    <property type="entry name" value="HisKA"/>
    <property type="match status" value="1"/>
</dbReference>
<comment type="catalytic activity">
    <reaction evidence="1">
        <text>ATP + protein L-histidine = ADP + protein N-phospho-L-histidine.</text>
        <dbReference type="EC" id="2.7.13.3"/>
    </reaction>
</comment>
<dbReference type="AlphaFoldDB" id="A0A3B0RBE2"/>
<evidence type="ECO:0000259" key="12">
    <source>
        <dbReference type="PROSITE" id="PS50885"/>
    </source>
</evidence>
<keyword evidence="6" id="KW-0812">Transmembrane</keyword>
<proteinExistence type="predicted"/>
<dbReference type="EMBL" id="UOEI01000014">
    <property type="protein sequence ID" value="VAV89349.1"/>
    <property type="molecule type" value="Genomic_DNA"/>
</dbReference>
<dbReference type="Gene3D" id="3.30.565.10">
    <property type="entry name" value="Histidine kinase-like ATPase, C-terminal domain"/>
    <property type="match status" value="1"/>
</dbReference>
<dbReference type="InterPro" id="IPR036890">
    <property type="entry name" value="HATPase_C_sf"/>
</dbReference>
<evidence type="ECO:0000256" key="3">
    <source>
        <dbReference type="ARBA" id="ARBA00012438"/>
    </source>
</evidence>
<keyword evidence="5" id="KW-0808">Transferase</keyword>
<dbReference type="InterPro" id="IPR036097">
    <property type="entry name" value="HisK_dim/P_sf"/>
</dbReference>
<evidence type="ECO:0000256" key="9">
    <source>
        <dbReference type="ARBA" id="ARBA00023012"/>
    </source>
</evidence>
<dbReference type="GO" id="GO:0000155">
    <property type="term" value="F:phosphorelay sensor kinase activity"/>
    <property type="evidence" value="ECO:0007669"/>
    <property type="project" value="InterPro"/>
</dbReference>
<dbReference type="PRINTS" id="PR00344">
    <property type="entry name" value="BCTRLSENSOR"/>
</dbReference>
<keyword evidence="7" id="KW-0418">Kinase</keyword>
<dbReference type="PANTHER" id="PTHR45436:SF5">
    <property type="entry name" value="SENSOR HISTIDINE KINASE TRCS"/>
    <property type="match status" value="1"/>
</dbReference>
<dbReference type="CDD" id="cd00082">
    <property type="entry name" value="HisKA"/>
    <property type="match status" value="1"/>
</dbReference>
<dbReference type="Pfam" id="PF00512">
    <property type="entry name" value="HisKA"/>
    <property type="match status" value="1"/>
</dbReference>
<accession>A0A3B0RBE2</accession>
<sequence>EIAELGRAFNQLLDEIQASREDQVRLVRDAGHELRTPLTALRTNIEILQRHEVDEEDRRAMLAAAHAEVEELSTLVTEVVDLATDRYEEEPTSSIVLGDVVASVAERIERRNGRRLEIADDGSLVVGKAAALERAITNIVTNADKWSPAGDTIRVAIAAGCVTVTDTGPGFEPDDIDHVFERFYRSSDARSTPGSGLGLAIVAQVALDHGGEVFARNRSDTSGAVVGLCLPGA</sequence>
<comment type="subcellular location">
    <subcellularLocation>
        <location evidence="2">Membrane</location>
    </subcellularLocation>
</comment>
<dbReference type="InterPro" id="IPR004358">
    <property type="entry name" value="Sig_transdc_His_kin-like_C"/>
</dbReference>
<reference evidence="13" key="1">
    <citation type="submission" date="2018-06" db="EMBL/GenBank/DDBJ databases">
        <authorList>
            <person name="Zhirakovskaya E."/>
        </authorList>
    </citation>
    <scope>NUCLEOTIDE SEQUENCE</scope>
</reference>
<evidence type="ECO:0000256" key="7">
    <source>
        <dbReference type="ARBA" id="ARBA00022777"/>
    </source>
</evidence>
<dbReference type="GO" id="GO:0005886">
    <property type="term" value="C:plasma membrane"/>
    <property type="evidence" value="ECO:0007669"/>
    <property type="project" value="TreeGrafter"/>
</dbReference>
<dbReference type="InterPro" id="IPR050428">
    <property type="entry name" value="TCS_sensor_his_kinase"/>
</dbReference>
<dbReference type="SUPFAM" id="SSF55874">
    <property type="entry name" value="ATPase domain of HSP90 chaperone/DNA topoisomerase II/histidine kinase"/>
    <property type="match status" value="1"/>
</dbReference>
<dbReference type="Gene3D" id="1.10.287.130">
    <property type="match status" value="1"/>
</dbReference>
<keyword evidence="8" id="KW-1133">Transmembrane helix</keyword>
<protein>
    <recommendedName>
        <fullName evidence="3">histidine kinase</fullName>
        <ecNumber evidence="3">2.7.13.3</ecNumber>
    </recommendedName>
</protein>
<name>A0A3B0RBE2_9ZZZZ</name>
<organism evidence="13">
    <name type="scientific">hydrothermal vent metagenome</name>
    <dbReference type="NCBI Taxonomy" id="652676"/>
    <lineage>
        <taxon>unclassified sequences</taxon>
        <taxon>metagenomes</taxon>
        <taxon>ecological metagenomes</taxon>
    </lineage>
</organism>
<dbReference type="PANTHER" id="PTHR45436">
    <property type="entry name" value="SENSOR HISTIDINE KINASE YKOH"/>
    <property type="match status" value="1"/>
</dbReference>
<dbReference type="Pfam" id="PF02518">
    <property type="entry name" value="HATPase_c"/>
    <property type="match status" value="1"/>
</dbReference>
<evidence type="ECO:0000256" key="2">
    <source>
        <dbReference type="ARBA" id="ARBA00004370"/>
    </source>
</evidence>
<dbReference type="InterPro" id="IPR003661">
    <property type="entry name" value="HisK_dim/P_dom"/>
</dbReference>
<evidence type="ECO:0000256" key="8">
    <source>
        <dbReference type="ARBA" id="ARBA00022989"/>
    </source>
</evidence>
<evidence type="ECO:0000256" key="5">
    <source>
        <dbReference type="ARBA" id="ARBA00022679"/>
    </source>
</evidence>
<evidence type="ECO:0000256" key="4">
    <source>
        <dbReference type="ARBA" id="ARBA00022553"/>
    </source>
</evidence>
<dbReference type="InterPro" id="IPR005467">
    <property type="entry name" value="His_kinase_dom"/>
</dbReference>
<dbReference type="PROSITE" id="PS50109">
    <property type="entry name" value="HIS_KIN"/>
    <property type="match status" value="1"/>
</dbReference>
<dbReference type="InterPro" id="IPR003660">
    <property type="entry name" value="HAMP_dom"/>
</dbReference>
<feature type="domain" description="Histidine kinase" evidence="11">
    <location>
        <begin position="29"/>
        <end position="233"/>
    </location>
</feature>
<keyword evidence="4" id="KW-0597">Phosphoprotein</keyword>
<evidence type="ECO:0000256" key="6">
    <source>
        <dbReference type="ARBA" id="ARBA00022692"/>
    </source>
</evidence>
<evidence type="ECO:0000313" key="13">
    <source>
        <dbReference type="EMBL" id="VAV89349.1"/>
    </source>
</evidence>
<dbReference type="SMART" id="SM00387">
    <property type="entry name" value="HATPase_c"/>
    <property type="match status" value="1"/>
</dbReference>
<dbReference type="SUPFAM" id="SSF47384">
    <property type="entry name" value="Homodimeric domain of signal transducing histidine kinase"/>
    <property type="match status" value="1"/>
</dbReference>
<dbReference type="EC" id="2.7.13.3" evidence="3"/>